<dbReference type="AlphaFoldDB" id="A0A8F5BMP4"/>
<sequence length="118" mass="14254">MTDVKSNNVTFNDILQYEIIKKTYQNIITKLNSRNLKSLKEGLRELLNFVRDIKNNILDKRLRRMIQYQQKLAKRLLLIINIRYVIFFIYKVLVNTLVSRLYESIRTLLEEVSNVVRY</sequence>
<gene>
    <name evidence="2" type="ORF">J5U23_00897</name>
</gene>
<dbReference type="GeneID" id="65562496"/>
<keyword evidence="1" id="KW-1133">Transmembrane helix</keyword>
<proteinExistence type="predicted"/>
<accession>A0A8F5BMP4</accession>
<evidence type="ECO:0000313" key="2">
    <source>
        <dbReference type="EMBL" id="QXJ28029.1"/>
    </source>
</evidence>
<name>A0A8F5BMP4_SACSH</name>
<organism evidence="2 3">
    <name type="scientific">Saccharolobus shibatae (strain ATCC 51178 / DSM 5389 / JCM 8931 / NBRC 15437 / B12)</name>
    <name type="common">Sulfolobus shibatae</name>
    <dbReference type="NCBI Taxonomy" id="523848"/>
    <lineage>
        <taxon>Archaea</taxon>
        <taxon>Thermoproteota</taxon>
        <taxon>Thermoprotei</taxon>
        <taxon>Sulfolobales</taxon>
        <taxon>Sulfolobaceae</taxon>
        <taxon>Saccharolobus</taxon>
    </lineage>
</organism>
<keyword evidence="1" id="KW-0812">Transmembrane</keyword>
<dbReference type="RefSeq" id="WP_218259653.1">
    <property type="nucleotide sequence ID" value="NZ_CP077717.1"/>
</dbReference>
<keyword evidence="1" id="KW-0472">Membrane</keyword>
<evidence type="ECO:0000256" key="1">
    <source>
        <dbReference type="SAM" id="Phobius"/>
    </source>
</evidence>
<reference evidence="2" key="1">
    <citation type="journal article" date="2021" name="Environ. Microbiol.">
        <title>New insights into the diversity and evolution of the archaeal mobilome from three complete genomes of Saccharolobus shibatae.</title>
        <authorList>
            <person name="Medvedeva S."/>
            <person name="Brandt D."/>
            <person name="Cvirkaite-Krupovic V."/>
            <person name="Liu Y."/>
            <person name="Severinov K."/>
            <person name="Ishino S."/>
            <person name="Ishino Y."/>
            <person name="Prangishvili D."/>
            <person name="Kalinowski J."/>
            <person name="Krupovic M."/>
        </authorList>
    </citation>
    <scope>NUCLEOTIDE SEQUENCE</scope>
    <source>
        <strain evidence="2">B12</strain>
    </source>
</reference>
<protein>
    <submittedName>
        <fullName evidence="2">Uncharacterized protein</fullName>
    </submittedName>
</protein>
<dbReference type="KEGG" id="sshi:J5U23_00897"/>
<feature type="transmembrane region" description="Helical" evidence="1">
    <location>
        <begin position="72"/>
        <end position="93"/>
    </location>
</feature>
<dbReference type="OrthoDB" id="41615at2157"/>
<evidence type="ECO:0000313" key="3">
    <source>
        <dbReference type="Proteomes" id="UP000694018"/>
    </source>
</evidence>
<dbReference type="Proteomes" id="UP000694018">
    <property type="component" value="Chromosome"/>
</dbReference>
<dbReference type="EMBL" id="CP077717">
    <property type="protein sequence ID" value="QXJ28029.1"/>
    <property type="molecule type" value="Genomic_DNA"/>
</dbReference>